<evidence type="ECO:0000259" key="3">
    <source>
        <dbReference type="Pfam" id="PF00582"/>
    </source>
</evidence>
<protein>
    <submittedName>
        <fullName evidence="4">Universal stress protein</fullName>
    </submittedName>
</protein>
<dbReference type="CDD" id="cd00293">
    <property type="entry name" value="USP-like"/>
    <property type="match status" value="1"/>
</dbReference>
<feature type="transmembrane region" description="Helical" evidence="2">
    <location>
        <begin position="119"/>
        <end position="139"/>
    </location>
</feature>
<comment type="similarity">
    <text evidence="1">Belongs to the universal stress protein A family.</text>
</comment>
<dbReference type="AlphaFoldDB" id="A0A7C3J213"/>
<dbReference type="Gene3D" id="3.40.50.620">
    <property type="entry name" value="HUPs"/>
    <property type="match status" value="1"/>
</dbReference>
<keyword evidence="2" id="KW-0472">Membrane</keyword>
<dbReference type="SUPFAM" id="SSF52402">
    <property type="entry name" value="Adenine nucleotide alpha hydrolases-like"/>
    <property type="match status" value="1"/>
</dbReference>
<dbReference type="Pfam" id="PF00582">
    <property type="entry name" value="Usp"/>
    <property type="match status" value="1"/>
</dbReference>
<dbReference type="PANTHER" id="PTHR46268:SF25">
    <property type="entry name" value="USPA DOMAIN PROTEIN"/>
    <property type="match status" value="1"/>
</dbReference>
<comment type="caution">
    <text evidence="4">The sequence shown here is derived from an EMBL/GenBank/DDBJ whole genome shotgun (WGS) entry which is preliminary data.</text>
</comment>
<feature type="domain" description="UspA" evidence="3">
    <location>
        <begin position="1"/>
        <end position="140"/>
    </location>
</feature>
<reference evidence="4" key="1">
    <citation type="journal article" date="2020" name="mSystems">
        <title>Genome- and Community-Level Interaction Insights into Carbon Utilization and Element Cycling Functions of Hydrothermarchaeota in Hydrothermal Sediment.</title>
        <authorList>
            <person name="Zhou Z."/>
            <person name="Liu Y."/>
            <person name="Xu W."/>
            <person name="Pan J."/>
            <person name="Luo Z.H."/>
            <person name="Li M."/>
        </authorList>
    </citation>
    <scope>NUCLEOTIDE SEQUENCE [LARGE SCALE GENOMIC DNA]</scope>
    <source>
        <strain evidence="4">SpSt-468</strain>
    </source>
</reference>
<keyword evidence="2" id="KW-1133">Transmembrane helix</keyword>
<sequence>MFKNILVPLDGSPASLRALDMAIEFSMKDGSKLTLIYVVAPPPFCNVKEFIEEMSKVGRSVLDMACAKCECAGLTSRKLLKIAESNRTSTANEIVREAIDGHYDCVILGSRGYSGEMGILMGSVAVSAAISLPCTTIIVR</sequence>
<organism evidence="4">
    <name type="scientific">Candidatus Methanomethylicus mesodigestus</name>
    <dbReference type="NCBI Taxonomy" id="1867258"/>
    <lineage>
        <taxon>Archaea</taxon>
        <taxon>Thermoproteota</taxon>
        <taxon>Methanosuratincolia</taxon>
        <taxon>Candidatus Methanomethylicales</taxon>
        <taxon>Candidatus Methanomethylicaceae</taxon>
        <taxon>Candidatus Methanomethylicus</taxon>
    </lineage>
</organism>
<dbReference type="InterPro" id="IPR006015">
    <property type="entry name" value="Universal_stress_UspA"/>
</dbReference>
<keyword evidence="2" id="KW-0812">Transmembrane</keyword>
<proteinExistence type="inferred from homology"/>
<dbReference type="PRINTS" id="PR01438">
    <property type="entry name" value="UNVRSLSTRESS"/>
</dbReference>
<gene>
    <name evidence="4" type="ORF">ENS19_02660</name>
</gene>
<evidence type="ECO:0000256" key="2">
    <source>
        <dbReference type="SAM" id="Phobius"/>
    </source>
</evidence>
<dbReference type="InterPro" id="IPR006016">
    <property type="entry name" value="UspA"/>
</dbReference>
<dbReference type="InterPro" id="IPR014729">
    <property type="entry name" value="Rossmann-like_a/b/a_fold"/>
</dbReference>
<evidence type="ECO:0000313" key="4">
    <source>
        <dbReference type="EMBL" id="HFK20159.1"/>
    </source>
</evidence>
<dbReference type="EMBL" id="DSTX01000002">
    <property type="protein sequence ID" value="HFK20159.1"/>
    <property type="molecule type" value="Genomic_DNA"/>
</dbReference>
<name>A0A7C3J213_9CREN</name>
<accession>A0A7C3J213</accession>
<dbReference type="PANTHER" id="PTHR46268">
    <property type="entry name" value="STRESS RESPONSE PROTEIN NHAX"/>
    <property type="match status" value="1"/>
</dbReference>
<evidence type="ECO:0000256" key="1">
    <source>
        <dbReference type="ARBA" id="ARBA00008791"/>
    </source>
</evidence>